<evidence type="ECO:0000313" key="2">
    <source>
        <dbReference type="Proteomes" id="UP000269154"/>
    </source>
</evidence>
<dbReference type="Proteomes" id="UP000269154">
    <property type="component" value="Unassembled WGS sequence"/>
</dbReference>
<name>A0A3N6P3E4_9CYAN</name>
<organism evidence="1 2">
    <name type="scientific">Okeania hirsuta</name>
    <dbReference type="NCBI Taxonomy" id="1458930"/>
    <lineage>
        <taxon>Bacteria</taxon>
        <taxon>Bacillati</taxon>
        <taxon>Cyanobacteriota</taxon>
        <taxon>Cyanophyceae</taxon>
        <taxon>Oscillatoriophycideae</taxon>
        <taxon>Oscillatoriales</taxon>
        <taxon>Microcoleaceae</taxon>
        <taxon>Okeania</taxon>
    </lineage>
</organism>
<accession>A0A3N6P3E4</accession>
<dbReference type="OrthoDB" id="462756at2"/>
<protein>
    <submittedName>
        <fullName evidence="1">Uncharacterized protein</fullName>
    </submittedName>
</protein>
<evidence type="ECO:0000313" key="1">
    <source>
        <dbReference type="EMBL" id="RQH27664.1"/>
    </source>
</evidence>
<keyword evidence="2" id="KW-1185">Reference proteome</keyword>
<dbReference type="AlphaFoldDB" id="A0A3N6P3E4"/>
<gene>
    <name evidence="1" type="ORF">D5R40_26765</name>
</gene>
<reference evidence="1 2" key="1">
    <citation type="journal article" date="2018" name="ACS Chem. Biol.">
        <title>Ketoreductase domain dysfunction expands chemodiversity: malyngamide biosynthesis in the cyanobacterium Okeania hirsuta.</title>
        <authorList>
            <person name="Moss N.A."/>
            <person name="Leao T."/>
            <person name="Rankin M."/>
            <person name="McCullough T.M."/>
            <person name="Qu P."/>
            <person name="Korobeynikov A."/>
            <person name="Smith J.L."/>
            <person name="Gerwick L."/>
            <person name="Gerwick W.H."/>
        </authorList>
    </citation>
    <scope>NUCLEOTIDE SEQUENCE [LARGE SCALE GENOMIC DNA]</scope>
    <source>
        <strain evidence="1 2">PAB10Feb10-1</strain>
    </source>
</reference>
<sequence>MGIKIIESFESSFTLEQNAQQMLFKLLTSENFIQQITSQLPYEKLEFTELIFQPIPYSKETPKGMAKEFEQYHESSDYIIINVPPNFMFKAKIFQPSHLCAIYKITRD</sequence>
<dbReference type="EMBL" id="RCBY01000236">
    <property type="protein sequence ID" value="RQH27664.1"/>
    <property type="molecule type" value="Genomic_DNA"/>
</dbReference>
<proteinExistence type="predicted"/>
<comment type="caution">
    <text evidence="1">The sequence shown here is derived from an EMBL/GenBank/DDBJ whole genome shotgun (WGS) entry which is preliminary data.</text>
</comment>